<reference evidence="1 2" key="1">
    <citation type="journal article" date="2018" name="Syst. Appl. Microbiol.">
        <title>A new symbiotic nanoarchaeote (Candidatus Nanoclepta minutus) and its host (Zestosphaera tikiterensis gen. nov., sp. nov.) from a New Zealand hot spring.</title>
        <authorList>
            <person name="St John E."/>
            <person name="Liu Y."/>
            <person name="Podar M."/>
            <person name="Stott M.B."/>
            <person name="Meneghin J."/>
            <person name="Chen Z."/>
            <person name="Lagutin K."/>
            <person name="Mitchell K."/>
            <person name="Reysenbach A.L."/>
        </authorList>
    </citation>
    <scope>NUCLEOTIDE SEQUENCE [LARGE SCALE GENOMIC DNA]</scope>
    <source>
        <strain evidence="1">NZ3</strain>
    </source>
</reference>
<name>A0A2R7Y7A8_9CREN</name>
<evidence type="ECO:0008006" key="3">
    <source>
        <dbReference type="Google" id="ProtNLM"/>
    </source>
</evidence>
<organism evidence="1 2">
    <name type="scientific">Zestosphaera tikiterensis</name>
    <dbReference type="NCBI Taxonomy" id="1973259"/>
    <lineage>
        <taxon>Archaea</taxon>
        <taxon>Thermoproteota</taxon>
        <taxon>Thermoprotei</taxon>
        <taxon>Desulfurococcales</taxon>
        <taxon>Desulfurococcaceae</taxon>
        <taxon>Zestosphaera</taxon>
    </lineage>
</organism>
<evidence type="ECO:0000313" key="1">
    <source>
        <dbReference type="EMBL" id="PUA32752.1"/>
    </source>
</evidence>
<dbReference type="AlphaFoldDB" id="A0A2R7Y7A8"/>
<proteinExistence type="predicted"/>
<sequence length="80" mass="9468">MPLQTIDIAIVDASVFADYYLLYPERRDRHERARAILDRLSNLGLLIYEPFLFEIELRGVLVRSIKPEQFVNVVDWFLNT</sequence>
<comment type="caution">
    <text evidence="1">The sequence shown here is derived from an EMBL/GenBank/DDBJ whole genome shotgun (WGS) entry which is preliminary data.</text>
</comment>
<protein>
    <recommendedName>
        <fullName evidence="3">PIN domain-containing protein</fullName>
    </recommendedName>
</protein>
<dbReference type="EMBL" id="NBVN01000003">
    <property type="protein sequence ID" value="PUA32752.1"/>
    <property type="molecule type" value="Genomic_DNA"/>
</dbReference>
<gene>
    <name evidence="1" type="ORF">B7O98_04685</name>
</gene>
<evidence type="ECO:0000313" key="2">
    <source>
        <dbReference type="Proteomes" id="UP000244093"/>
    </source>
</evidence>
<dbReference type="Proteomes" id="UP000244093">
    <property type="component" value="Unassembled WGS sequence"/>
</dbReference>
<accession>A0A2R7Y7A8</accession>